<organism evidence="2 3">
    <name type="scientific">Erysipelothrix larvae</name>
    <dbReference type="NCBI Taxonomy" id="1514105"/>
    <lineage>
        <taxon>Bacteria</taxon>
        <taxon>Bacillati</taxon>
        <taxon>Bacillota</taxon>
        <taxon>Erysipelotrichia</taxon>
        <taxon>Erysipelotrichales</taxon>
        <taxon>Erysipelotrichaceae</taxon>
        <taxon>Erysipelothrix</taxon>
    </lineage>
</organism>
<gene>
    <name evidence="2" type="ORF">AOC36_02760</name>
</gene>
<name>A0A109UGQ1_9FIRM</name>
<feature type="transmembrane region" description="Helical" evidence="1">
    <location>
        <begin position="36"/>
        <end position="54"/>
    </location>
</feature>
<evidence type="ECO:0000313" key="3">
    <source>
        <dbReference type="Proteomes" id="UP000063781"/>
    </source>
</evidence>
<keyword evidence="1" id="KW-1133">Transmembrane helix</keyword>
<protein>
    <submittedName>
        <fullName evidence="2">Uncharacterized protein</fullName>
    </submittedName>
</protein>
<accession>A0A109UGQ1</accession>
<keyword evidence="3" id="KW-1185">Reference proteome</keyword>
<evidence type="ECO:0000313" key="2">
    <source>
        <dbReference type="EMBL" id="AMC92943.1"/>
    </source>
</evidence>
<proteinExistence type="predicted"/>
<dbReference type="STRING" id="1514105.AOC36_02760"/>
<dbReference type="EMBL" id="CP013213">
    <property type="protein sequence ID" value="AMC92943.1"/>
    <property type="molecule type" value="Genomic_DNA"/>
</dbReference>
<dbReference type="AlphaFoldDB" id="A0A109UGQ1"/>
<dbReference type="Proteomes" id="UP000063781">
    <property type="component" value="Chromosome"/>
</dbReference>
<dbReference type="KEGG" id="erl:AOC36_02760"/>
<sequence>MKYTRRLKIIWFAFLLIVAFSFLAQDFLGRSLGMDTAIYAVLFMFLFLQLRDIIKHNDEE</sequence>
<keyword evidence="1" id="KW-0812">Transmembrane</keyword>
<keyword evidence="1" id="KW-0472">Membrane</keyword>
<reference evidence="2 3" key="1">
    <citation type="submission" date="2015-10" db="EMBL/GenBank/DDBJ databases">
        <title>Erysipelothrix larvae sp. LV19 isolated from the larval gut of the rhinoceros beetle, Trypoxylus dichotomus.</title>
        <authorList>
            <person name="Lim S."/>
            <person name="Kim B.-C."/>
        </authorList>
    </citation>
    <scope>NUCLEOTIDE SEQUENCE [LARGE SCALE GENOMIC DNA]</scope>
    <source>
        <strain evidence="2 3">LV19</strain>
    </source>
</reference>
<feature type="transmembrane region" description="Helical" evidence="1">
    <location>
        <begin position="7"/>
        <end position="24"/>
    </location>
</feature>
<evidence type="ECO:0000256" key="1">
    <source>
        <dbReference type="SAM" id="Phobius"/>
    </source>
</evidence>